<feature type="domain" description="Cyclic nucleotide-binding" evidence="2">
    <location>
        <begin position="99"/>
        <end position="131"/>
    </location>
</feature>
<name>A0A7J7JV81_BUGNE</name>
<proteinExistence type="predicted"/>
<reference evidence="3" key="1">
    <citation type="submission" date="2020-06" db="EMBL/GenBank/DDBJ databases">
        <title>Draft genome of Bugula neritina, a colonial animal packing powerful symbionts and potential medicines.</title>
        <authorList>
            <person name="Rayko M."/>
        </authorList>
    </citation>
    <scope>NUCLEOTIDE SEQUENCE [LARGE SCALE GENOMIC DNA]</scope>
    <source>
        <strain evidence="3">Kwan_BN1</strain>
    </source>
</reference>
<dbReference type="InterPro" id="IPR000595">
    <property type="entry name" value="cNMP-bd_dom"/>
</dbReference>
<protein>
    <recommendedName>
        <fullName evidence="2">Cyclic nucleotide-binding domain-containing protein</fullName>
    </recommendedName>
</protein>
<sequence length="145" mass="16552">MVAAANMCKQDPTITDDRRSLLQELLESDEECEKSPTPEETVSVRNSDEEDETESVRLPSVRQRFRKSLTKLKITQVISSKTKKEEKKPDPREKLGVKVAQMKDGESFGELALQNSDNRREASCVTDTEVRNAEYLLENVLFFVI</sequence>
<gene>
    <name evidence="3" type="ORF">EB796_011810</name>
</gene>
<evidence type="ECO:0000259" key="2">
    <source>
        <dbReference type="PROSITE" id="PS50042"/>
    </source>
</evidence>
<dbReference type="PROSITE" id="PS50042">
    <property type="entry name" value="CNMP_BINDING_3"/>
    <property type="match status" value="1"/>
</dbReference>
<evidence type="ECO:0000256" key="1">
    <source>
        <dbReference type="SAM" id="MobiDB-lite"/>
    </source>
</evidence>
<evidence type="ECO:0000313" key="3">
    <source>
        <dbReference type="EMBL" id="KAF6029873.1"/>
    </source>
</evidence>
<accession>A0A7J7JV81</accession>
<dbReference type="Proteomes" id="UP000593567">
    <property type="component" value="Unassembled WGS sequence"/>
</dbReference>
<evidence type="ECO:0000313" key="4">
    <source>
        <dbReference type="Proteomes" id="UP000593567"/>
    </source>
</evidence>
<dbReference type="EMBL" id="VXIV02001782">
    <property type="protein sequence ID" value="KAF6029873.1"/>
    <property type="molecule type" value="Genomic_DNA"/>
</dbReference>
<dbReference type="AlphaFoldDB" id="A0A7J7JV81"/>
<dbReference type="InterPro" id="IPR014710">
    <property type="entry name" value="RmlC-like_jellyroll"/>
</dbReference>
<feature type="region of interest" description="Disordered" evidence="1">
    <location>
        <begin position="27"/>
        <end position="59"/>
    </location>
</feature>
<keyword evidence="4" id="KW-1185">Reference proteome</keyword>
<dbReference type="Gene3D" id="2.60.120.10">
    <property type="entry name" value="Jelly Rolls"/>
    <property type="match status" value="1"/>
</dbReference>
<organism evidence="3 4">
    <name type="scientific">Bugula neritina</name>
    <name type="common">Brown bryozoan</name>
    <name type="synonym">Sertularia neritina</name>
    <dbReference type="NCBI Taxonomy" id="10212"/>
    <lineage>
        <taxon>Eukaryota</taxon>
        <taxon>Metazoa</taxon>
        <taxon>Spiralia</taxon>
        <taxon>Lophotrochozoa</taxon>
        <taxon>Bryozoa</taxon>
        <taxon>Gymnolaemata</taxon>
        <taxon>Cheilostomatida</taxon>
        <taxon>Flustrina</taxon>
        <taxon>Buguloidea</taxon>
        <taxon>Bugulidae</taxon>
        <taxon>Bugula</taxon>
    </lineage>
</organism>
<feature type="region of interest" description="Disordered" evidence="1">
    <location>
        <begin position="79"/>
        <end position="101"/>
    </location>
</feature>
<feature type="compositionally biased region" description="Basic and acidic residues" evidence="1">
    <location>
        <begin position="82"/>
        <end position="101"/>
    </location>
</feature>
<comment type="caution">
    <text evidence="3">The sequence shown here is derived from an EMBL/GenBank/DDBJ whole genome shotgun (WGS) entry which is preliminary data.</text>
</comment>